<dbReference type="PROSITE" id="PS01186">
    <property type="entry name" value="EGF_2"/>
    <property type="match status" value="3"/>
</dbReference>
<dbReference type="GO" id="GO:0005886">
    <property type="term" value="C:plasma membrane"/>
    <property type="evidence" value="ECO:0007669"/>
    <property type="project" value="UniProtKB-ARBA"/>
</dbReference>
<feature type="disulfide bond" evidence="6">
    <location>
        <begin position="158"/>
        <end position="167"/>
    </location>
</feature>
<dbReference type="GO" id="GO:0042063">
    <property type="term" value="P:gliogenesis"/>
    <property type="evidence" value="ECO:0007669"/>
    <property type="project" value="UniProtKB-ARBA"/>
</dbReference>
<dbReference type="PANTHER" id="PTHR24049">
    <property type="entry name" value="CRUMBS FAMILY MEMBER"/>
    <property type="match status" value="1"/>
</dbReference>
<name>A0A8S4Q4G3_OWEFU</name>
<evidence type="ECO:0000256" key="3">
    <source>
        <dbReference type="ARBA" id="ARBA00022737"/>
    </source>
</evidence>
<dbReference type="GO" id="GO:0048666">
    <property type="term" value="P:neuron development"/>
    <property type="evidence" value="ECO:0007669"/>
    <property type="project" value="UniProtKB-ARBA"/>
</dbReference>
<dbReference type="SMART" id="SM00179">
    <property type="entry name" value="EGF_CA"/>
    <property type="match status" value="3"/>
</dbReference>
<comment type="caution">
    <text evidence="6">Lacks conserved residue(s) required for the propagation of feature annotation.</text>
</comment>
<evidence type="ECO:0000259" key="7">
    <source>
        <dbReference type="PROSITE" id="PS50026"/>
    </source>
</evidence>
<dbReference type="PROSITE" id="PS01187">
    <property type="entry name" value="EGF_CA"/>
    <property type="match status" value="1"/>
</dbReference>
<dbReference type="SUPFAM" id="SSF57184">
    <property type="entry name" value="Growth factor receptor domain"/>
    <property type="match status" value="1"/>
</dbReference>
<sequence length="221" mass="24526">MNGIYENNNKIIANMPSYTKQSTSTYNIYFVMSTVRSGRWVIDDDFVSTYYPARSNLIYIRTGVKNNPTSASSWEALGDSKWVEQMSSKWICLDDIDDCKDSPCKNDGSCIDGVDSYSCNCVAGYTGHRCETDIDECQNSPCQNGRCEDALNNYTCICEDGFTGSDCETDIDECQSDPCLNGGRCLDRENGYICACVPGYTGTECETDIDECADKPCLNRA</sequence>
<dbReference type="GO" id="GO:0000902">
    <property type="term" value="P:cell morphogenesis"/>
    <property type="evidence" value="ECO:0007669"/>
    <property type="project" value="UniProtKB-ARBA"/>
</dbReference>
<accession>A0A8S4Q4G3</accession>
<dbReference type="PROSITE" id="PS00022">
    <property type="entry name" value="EGF_1"/>
    <property type="match status" value="3"/>
</dbReference>
<dbReference type="InterPro" id="IPR000742">
    <property type="entry name" value="EGF"/>
</dbReference>
<keyword evidence="4 6" id="KW-1015">Disulfide bond</keyword>
<dbReference type="PANTHER" id="PTHR24049:SF22">
    <property type="entry name" value="DROSOPHILA CRUMBS HOMOLOG"/>
    <property type="match status" value="1"/>
</dbReference>
<keyword evidence="1 6" id="KW-0245">EGF-like domain</keyword>
<dbReference type="InterPro" id="IPR000152">
    <property type="entry name" value="EGF-type_Asp/Asn_hydroxyl_site"/>
</dbReference>
<keyword evidence="2" id="KW-0732">Signal</keyword>
<feature type="domain" description="EGF-like" evidence="7">
    <location>
        <begin position="95"/>
        <end position="131"/>
    </location>
</feature>
<keyword evidence="3" id="KW-0677">Repeat</keyword>
<feature type="disulfide bond" evidence="6">
    <location>
        <begin position="121"/>
        <end position="130"/>
    </location>
</feature>
<dbReference type="Proteomes" id="UP000749559">
    <property type="component" value="Unassembled WGS sequence"/>
</dbReference>
<feature type="domain" description="EGF-like" evidence="7">
    <location>
        <begin position="133"/>
        <end position="168"/>
    </location>
</feature>
<dbReference type="PROSITE" id="PS50026">
    <property type="entry name" value="EGF_3"/>
    <property type="match status" value="3"/>
</dbReference>
<evidence type="ECO:0000256" key="4">
    <source>
        <dbReference type="ARBA" id="ARBA00023157"/>
    </source>
</evidence>
<protein>
    <recommendedName>
        <fullName evidence="7">EGF-like domain-containing protein</fullName>
    </recommendedName>
</protein>
<dbReference type="Gene3D" id="2.10.25.10">
    <property type="entry name" value="Laminin"/>
    <property type="match status" value="3"/>
</dbReference>
<keyword evidence="5" id="KW-0325">Glycoprotein</keyword>
<evidence type="ECO:0000256" key="2">
    <source>
        <dbReference type="ARBA" id="ARBA00022729"/>
    </source>
</evidence>
<dbReference type="GO" id="GO:0045197">
    <property type="term" value="P:establishment or maintenance of epithelial cell apical/basal polarity"/>
    <property type="evidence" value="ECO:0007669"/>
    <property type="project" value="TreeGrafter"/>
</dbReference>
<dbReference type="InterPro" id="IPR018097">
    <property type="entry name" value="EGF_Ca-bd_CS"/>
</dbReference>
<keyword evidence="9" id="KW-1185">Reference proteome</keyword>
<dbReference type="AlphaFoldDB" id="A0A8S4Q4G3"/>
<dbReference type="FunFam" id="2.10.25.10:FF:000279">
    <property type="entry name" value="Neurogenic locus notch 1"/>
    <property type="match status" value="1"/>
</dbReference>
<gene>
    <name evidence="8" type="ORF">OFUS_LOCUS24642</name>
</gene>
<evidence type="ECO:0000313" key="9">
    <source>
        <dbReference type="Proteomes" id="UP000749559"/>
    </source>
</evidence>
<dbReference type="InterPro" id="IPR051022">
    <property type="entry name" value="Notch_Cell-Fate_Det"/>
</dbReference>
<dbReference type="PROSITE" id="PS00010">
    <property type="entry name" value="ASX_HYDROXYL"/>
    <property type="match status" value="3"/>
</dbReference>
<dbReference type="InterPro" id="IPR009030">
    <property type="entry name" value="Growth_fac_rcpt_cys_sf"/>
</dbReference>
<dbReference type="Pfam" id="PF00008">
    <property type="entry name" value="EGF"/>
    <property type="match status" value="3"/>
</dbReference>
<proteinExistence type="predicted"/>
<organism evidence="8 9">
    <name type="scientific">Owenia fusiformis</name>
    <name type="common">Polychaete worm</name>
    <dbReference type="NCBI Taxonomy" id="6347"/>
    <lineage>
        <taxon>Eukaryota</taxon>
        <taxon>Metazoa</taxon>
        <taxon>Spiralia</taxon>
        <taxon>Lophotrochozoa</taxon>
        <taxon>Annelida</taxon>
        <taxon>Polychaeta</taxon>
        <taxon>Sedentaria</taxon>
        <taxon>Canalipalpata</taxon>
        <taxon>Sabellida</taxon>
        <taxon>Oweniida</taxon>
        <taxon>Oweniidae</taxon>
        <taxon>Owenia</taxon>
    </lineage>
</organism>
<dbReference type="PRINTS" id="PR00010">
    <property type="entry name" value="EGFBLOOD"/>
</dbReference>
<dbReference type="SMART" id="SM00181">
    <property type="entry name" value="EGF"/>
    <property type="match status" value="3"/>
</dbReference>
<dbReference type="GO" id="GO:0005509">
    <property type="term" value="F:calcium ion binding"/>
    <property type="evidence" value="ECO:0007669"/>
    <property type="project" value="InterPro"/>
</dbReference>
<reference evidence="8" key="1">
    <citation type="submission" date="2022-03" db="EMBL/GenBank/DDBJ databases">
        <authorList>
            <person name="Martin C."/>
        </authorList>
    </citation>
    <scope>NUCLEOTIDE SEQUENCE</scope>
</reference>
<feature type="non-terminal residue" evidence="8">
    <location>
        <position position="221"/>
    </location>
</feature>
<evidence type="ECO:0000313" key="8">
    <source>
        <dbReference type="EMBL" id="CAH1800801.1"/>
    </source>
</evidence>
<dbReference type="FunFam" id="2.10.25.10:FF:000122">
    <property type="entry name" value="Protein crumbs homolog 2"/>
    <property type="match status" value="1"/>
</dbReference>
<feature type="domain" description="EGF-like" evidence="7">
    <location>
        <begin position="170"/>
        <end position="206"/>
    </location>
</feature>
<evidence type="ECO:0000256" key="1">
    <source>
        <dbReference type="ARBA" id="ARBA00022536"/>
    </source>
</evidence>
<dbReference type="FunFam" id="2.10.25.10:FF:000230">
    <property type="entry name" value="Delta-like protein"/>
    <property type="match status" value="1"/>
</dbReference>
<comment type="caution">
    <text evidence="8">The sequence shown here is derived from an EMBL/GenBank/DDBJ whole genome shotgun (WGS) entry which is preliminary data.</text>
</comment>
<feature type="disulfide bond" evidence="6">
    <location>
        <begin position="137"/>
        <end position="147"/>
    </location>
</feature>
<dbReference type="GO" id="GO:0032991">
    <property type="term" value="C:protein-containing complex"/>
    <property type="evidence" value="ECO:0007669"/>
    <property type="project" value="TreeGrafter"/>
</dbReference>
<dbReference type="GO" id="GO:0007157">
    <property type="term" value="P:heterophilic cell-cell adhesion via plasma membrane cell adhesion molecules"/>
    <property type="evidence" value="ECO:0007669"/>
    <property type="project" value="TreeGrafter"/>
</dbReference>
<dbReference type="EMBL" id="CAIIXF020000012">
    <property type="protein sequence ID" value="CAH1800801.1"/>
    <property type="molecule type" value="Genomic_DNA"/>
</dbReference>
<evidence type="ECO:0000256" key="5">
    <source>
        <dbReference type="ARBA" id="ARBA00023180"/>
    </source>
</evidence>
<feature type="disulfide bond" evidence="6">
    <location>
        <begin position="196"/>
        <end position="205"/>
    </location>
</feature>
<evidence type="ECO:0000256" key="6">
    <source>
        <dbReference type="PROSITE-ProRule" id="PRU00076"/>
    </source>
</evidence>
<dbReference type="InterPro" id="IPR001881">
    <property type="entry name" value="EGF-like_Ca-bd_dom"/>
</dbReference>
<dbReference type="CDD" id="cd00054">
    <property type="entry name" value="EGF_CA"/>
    <property type="match status" value="3"/>
</dbReference>
<dbReference type="OrthoDB" id="430340at2759"/>